<keyword evidence="5" id="KW-1185">Reference proteome</keyword>
<sequence>MAPPQSSRDVEQEARDWFVRRLAGLSRAEQAEFERWLGSDPAHADALRRTEQVWSAAEQPARQLASRENEALAPYLHAVDRSRRQHRSFRRLSAATLVLALGLGGVIWLQNPHLLQKLMADHSSGRGERRAITLSDGSKVLLDADSALDEAFDKNERQVRLLRGTASFDVAPGKAPFVVRVPDGDIRDIGTQFDVSLGEDGTIVTLESGKVAIKAEHIGEALLDEPGQRLRFDRQGLGEIEQVDLKDALAWRKGRYVFYRARLSEVIEEIARYRQGRIVVTDAGLGDQRVTGSFSLADTDAALQSLQASVGFRMTTVPGGLIVFIRP</sequence>
<dbReference type="PANTHER" id="PTHR30273">
    <property type="entry name" value="PERIPLASMIC SIGNAL SENSOR AND SIGMA FACTOR ACTIVATOR FECR-RELATED"/>
    <property type="match status" value="1"/>
</dbReference>
<dbReference type="Gene3D" id="3.55.50.30">
    <property type="match status" value="1"/>
</dbReference>
<feature type="domain" description="FecR N-terminal" evidence="3">
    <location>
        <begin position="12"/>
        <end position="53"/>
    </location>
</feature>
<dbReference type="Proteomes" id="UP001555786">
    <property type="component" value="Unassembled WGS sequence"/>
</dbReference>
<dbReference type="PANTHER" id="PTHR30273:SF2">
    <property type="entry name" value="PROTEIN FECR"/>
    <property type="match status" value="1"/>
</dbReference>
<evidence type="ECO:0000259" key="2">
    <source>
        <dbReference type="Pfam" id="PF04773"/>
    </source>
</evidence>
<dbReference type="Pfam" id="PF04773">
    <property type="entry name" value="FecR"/>
    <property type="match status" value="1"/>
</dbReference>
<dbReference type="Pfam" id="PF16220">
    <property type="entry name" value="DUF4880"/>
    <property type="match status" value="1"/>
</dbReference>
<evidence type="ECO:0000313" key="4">
    <source>
        <dbReference type="EMBL" id="MEW9307463.1"/>
    </source>
</evidence>
<dbReference type="EMBL" id="JBFNQD010000006">
    <property type="protein sequence ID" value="MEW9307463.1"/>
    <property type="molecule type" value="Genomic_DNA"/>
</dbReference>
<feature type="domain" description="FecR protein" evidence="2">
    <location>
        <begin position="122"/>
        <end position="211"/>
    </location>
</feature>
<keyword evidence="1" id="KW-1133">Transmembrane helix</keyword>
<evidence type="ECO:0000259" key="3">
    <source>
        <dbReference type="Pfam" id="PF16220"/>
    </source>
</evidence>
<protein>
    <submittedName>
        <fullName evidence="4">FecR family protein</fullName>
    </submittedName>
</protein>
<feature type="transmembrane region" description="Helical" evidence="1">
    <location>
        <begin position="92"/>
        <end position="109"/>
    </location>
</feature>
<proteinExistence type="predicted"/>
<keyword evidence="1" id="KW-0472">Membrane</keyword>
<dbReference type="InterPro" id="IPR012373">
    <property type="entry name" value="Ferrdict_sens_TM"/>
</dbReference>
<dbReference type="RefSeq" id="WP_367624906.1">
    <property type="nucleotide sequence ID" value="NZ_JBFNQD010000006.1"/>
</dbReference>
<evidence type="ECO:0000313" key="5">
    <source>
        <dbReference type="Proteomes" id="UP001555786"/>
    </source>
</evidence>
<dbReference type="Gene3D" id="2.60.120.1440">
    <property type="match status" value="1"/>
</dbReference>
<accession>A0ABV3PQL1</accession>
<evidence type="ECO:0000256" key="1">
    <source>
        <dbReference type="SAM" id="Phobius"/>
    </source>
</evidence>
<organism evidence="4 5">
    <name type="scientific">Labrys neptuniae</name>
    <dbReference type="NCBI Taxonomy" id="376174"/>
    <lineage>
        <taxon>Bacteria</taxon>
        <taxon>Pseudomonadati</taxon>
        <taxon>Pseudomonadota</taxon>
        <taxon>Alphaproteobacteria</taxon>
        <taxon>Hyphomicrobiales</taxon>
        <taxon>Xanthobacteraceae</taxon>
        <taxon>Labrys</taxon>
    </lineage>
</organism>
<comment type="caution">
    <text evidence="4">The sequence shown here is derived from an EMBL/GenBank/DDBJ whole genome shotgun (WGS) entry which is preliminary data.</text>
</comment>
<gene>
    <name evidence="4" type="ORF">ABXS05_18060</name>
</gene>
<name>A0ABV3PQL1_9HYPH</name>
<dbReference type="InterPro" id="IPR006860">
    <property type="entry name" value="FecR"/>
</dbReference>
<dbReference type="PIRSF" id="PIRSF018266">
    <property type="entry name" value="FecR"/>
    <property type="match status" value="1"/>
</dbReference>
<reference evidence="4 5" key="1">
    <citation type="submission" date="2024-07" db="EMBL/GenBank/DDBJ databases">
        <title>Description of Labrys sedimenti sp. nov., isolated from a diclofenac-degrading enrichment culture.</title>
        <authorList>
            <person name="Tancsics A."/>
            <person name="Csepanyi A."/>
        </authorList>
    </citation>
    <scope>NUCLEOTIDE SEQUENCE [LARGE SCALE GENOMIC DNA]</scope>
    <source>
        <strain evidence="4 5">LMG 23578</strain>
    </source>
</reference>
<dbReference type="InterPro" id="IPR032623">
    <property type="entry name" value="FecR_N"/>
</dbReference>
<keyword evidence="1" id="KW-0812">Transmembrane</keyword>